<dbReference type="KEGG" id="prv:G7070_06155"/>
<dbReference type="InterPro" id="IPR050570">
    <property type="entry name" value="Cell_wall_metabolism_enzyme"/>
</dbReference>
<organism evidence="2 3">
    <name type="scientific">Propioniciclava coleopterorum</name>
    <dbReference type="NCBI Taxonomy" id="2714937"/>
    <lineage>
        <taxon>Bacteria</taxon>
        <taxon>Bacillati</taxon>
        <taxon>Actinomycetota</taxon>
        <taxon>Actinomycetes</taxon>
        <taxon>Propionibacteriales</taxon>
        <taxon>Propionibacteriaceae</taxon>
        <taxon>Propioniciclava</taxon>
    </lineage>
</organism>
<dbReference type="InterPro" id="IPR016047">
    <property type="entry name" value="M23ase_b-sheet_dom"/>
</dbReference>
<dbReference type="Proteomes" id="UP000501058">
    <property type="component" value="Chromosome"/>
</dbReference>
<name>A0A6G7Y5K9_9ACTN</name>
<dbReference type="Pfam" id="PF01551">
    <property type="entry name" value="Peptidase_M23"/>
    <property type="match status" value="1"/>
</dbReference>
<gene>
    <name evidence="2" type="ORF">G7070_06155</name>
</gene>
<proteinExistence type="predicted"/>
<evidence type="ECO:0000259" key="1">
    <source>
        <dbReference type="Pfam" id="PF01551"/>
    </source>
</evidence>
<sequence>MTAPLAVRYPFRGDWVARNSPADRIPSHGTTLFGSALAIDFVGVDAAGRSAPVTFSTLVRPEPPDAFAGFGRALLAPADAEVVAASDGAPDHPAHRGLPSLGYALTQRRRLAAGWPGLAGNHVLLRCEGGAVVALCHLQAGSVLVRPGARVRAGEPVGRCGNSGNSTEPHVHVQAVDRLDLARARPVPLLFDGGTPRSGRVVHVA</sequence>
<dbReference type="GO" id="GO:0004222">
    <property type="term" value="F:metalloendopeptidase activity"/>
    <property type="evidence" value="ECO:0007669"/>
    <property type="project" value="TreeGrafter"/>
</dbReference>
<dbReference type="CDD" id="cd12797">
    <property type="entry name" value="M23_peptidase"/>
    <property type="match status" value="1"/>
</dbReference>
<dbReference type="InterPro" id="IPR011055">
    <property type="entry name" value="Dup_hybrid_motif"/>
</dbReference>
<feature type="domain" description="M23ase beta-sheet core" evidence="1">
    <location>
        <begin position="112"/>
        <end position="175"/>
    </location>
</feature>
<dbReference type="PANTHER" id="PTHR21666:SF270">
    <property type="entry name" value="MUREIN HYDROLASE ACTIVATOR ENVC"/>
    <property type="match status" value="1"/>
</dbReference>
<evidence type="ECO:0000313" key="2">
    <source>
        <dbReference type="EMBL" id="QIK71928.1"/>
    </source>
</evidence>
<dbReference type="AlphaFoldDB" id="A0A6G7Y5K9"/>
<reference evidence="2 3" key="1">
    <citation type="submission" date="2020-03" db="EMBL/GenBank/DDBJ databases">
        <title>Propioniciclava sp. nov., isolated from Hydrophilus acuminatus.</title>
        <authorList>
            <person name="Hyun D.-W."/>
            <person name="Bae J.-W."/>
        </authorList>
    </citation>
    <scope>NUCLEOTIDE SEQUENCE [LARGE SCALE GENOMIC DNA]</scope>
    <source>
        <strain evidence="2 3">HDW11</strain>
    </source>
</reference>
<dbReference type="PANTHER" id="PTHR21666">
    <property type="entry name" value="PEPTIDASE-RELATED"/>
    <property type="match status" value="1"/>
</dbReference>
<dbReference type="EMBL" id="CP049865">
    <property type="protein sequence ID" value="QIK71928.1"/>
    <property type="molecule type" value="Genomic_DNA"/>
</dbReference>
<dbReference type="Gene3D" id="2.70.70.10">
    <property type="entry name" value="Glucose Permease (Domain IIA)"/>
    <property type="match status" value="1"/>
</dbReference>
<dbReference type="RefSeq" id="WP_166232793.1">
    <property type="nucleotide sequence ID" value="NZ_CP049865.1"/>
</dbReference>
<dbReference type="SUPFAM" id="SSF51261">
    <property type="entry name" value="Duplicated hybrid motif"/>
    <property type="match status" value="1"/>
</dbReference>
<evidence type="ECO:0000313" key="3">
    <source>
        <dbReference type="Proteomes" id="UP000501058"/>
    </source>
</evidence>
<accession>A0A6G7Y5K9</accession>
<keyword evidence="3" id="KW-1185">Reference proteome</keyword>
<protein>
    <submittedName>
        <fullName evidence="2">M23 family metallopeptidase</fullName>
    </submittedName>
</protein>